<dbReference type="AlphaFoldDB" id="F4CXD3"/>
<sequence length="85" mass="8960">MFSRGARRRSRPPTRPAGTIASRTSGNRSSAGYSHRYPPAGHSMIQIGAMSSSPPTAASRVSTPKTRPSPTASSATVRNVPKKPQ</sequence>
<keyword evidence="3" id="KW-1185">Reference proteome</keyword>
<feature type="region of interest" description="Disordered" evidence="1">
    <location>
        <begin position="1"/>
        <end position="85"/>
    </location>
</feature>
<feature type="compositionally biased region" description="Polar residues" evidence="1">
    <location>
        <begin position="21"/>
        <end position="32"/>
    </location>
</feature>
<gene>
    <name evidence="2" type="ordered locus">Psed_4348</name>
</gene>
<dbReference type="Proteomes" id="UP000007809">
    <property type="component" value="Chromosome"/>
</dbReference>
<dbReference type="EMBL" id="CP002593">
    <property type="protein sequence ID" value="AEA26507.1"/>
    <property type="molecule type" value="Genomic_DNA"/>
</dbReference>
<proteinExistence type="predicted"/>
<feature type="compositionally biased region" description="Basic residues" evidence="1">
    <location>
        <begin position="1"/>
        <end position="12"/>
    </location>
</feature>
<organism evidence="2 3">
    <name type="scientific">Pseudonocardia dioxanivorans (strain ATCC 55486 / DSM 44775 / JCM 13855 / CB1190)</name>
    <dbReference type="NCBI Taxonomy" id="675635"/>
    <lineage>
        <taxon>Bacteria</taxon>
        <taxon>Bacillati</taxon>
        <taxon>Actinomycetota</taxon>
        <taxon>Actinomycetes</taxon>
        <taxon>Pseudonocardiales</taxon>
        <taxon>Pseudonocardiaceae</taxon>
        <taxon>Pseudonocardia</taxon>
    </lineage>
</organism>
<evidence type="ECO:0000256" key="1">
    <source>
        <dbReference type="SAM" id="MobiDB-lite"/>
    </source>
</evidence>
<protein>
    <submittedName>
        <fullName evidence="2">Uncharacterized protein</fullName>
    </submittedName>
</protein>
<reference evidence="2 3" key="1">
    <citation type="journal article" date="2011" name="J. Bacteriol.">
        <title>Genome sequence of the 1,4-dioxane-degrading Pseudonocardia dioxanivorans strain CB1190.</title>
        <authorList>
            <person name="Sales C.M."/>
            <person name="Mahendra S."/>
            <person name="Grostern A."/>
            <person name="Parales R.E."/>
            <person name="Goodwin L.A."/>
            <person name="Woyke T."/>
            <person name="Nolan M."/>
            <person name="Lapidus A."/>
            <person name="Chertkov O."/>
            <person name="Ovchinnikova G."/>
            <person name="Sczyrba A."/>
            <person name="Alvarez-Cohen L."/>
        </authorList>
    </citation>
    <scope>NUCLEOTIDE SEQUENCE [LARGE SCALE GENOMIC DNA]</scope>
    <source>
        <strain evidence="3">ATCC 55486 / DSM 44775 / JCM 13855 / CB1190</strain>
    </source>
</reference>
<name>F4CXD3_PSEUX</name>
<evidence type="ECO:0000313" key="2">
    <source>
        <dbReference type="EMBL" id="AEA26507.1"/>
    </source>
</evidence>
<feature type="compositionally biased region" description="Polar residues" evidence="1">
    <location>
        <begin position="49"/>
        <end position="77"/>
    </location>
</feature>
<accession>F4CXD3</accession>
<dbReference type="KEGG" id="pdx:Psed_4348"/>
<evidence type="ECO:0000313" key="3">
    <source>
        <dbReference type="Proteomes" id="UP000007809"/>
    </source>
</evidence>
<dbReference type="HOGENOM" id="CLU_2510276_0_0_11"/>